<dbReference type="Gene3D" id="3.40.30.10">
    <property type="entry name" value="Glutaredoxin"/>
    <property type="match status" value="1"/>
</dbReference>
<dbReference type="GO" id="GO:0030178">
    <property type="term" value="P:negative regulation of Wnt signaling pathway"/>
    <property type="evidence" value="ECO:0007669"/>
    <property type="project" value="TreeGrafter"/>
</dbReference>
<dbReference type="PROSITE" id="PS00194">
    <property type="entry name" value="THIOREDOXIN_1"/>
    <property type="match status" value="1"/>
</dbReference>
<dbReference type="GO" id="GO:0005634">
    <property type="term" value="C:nucleus"/>
    <property type="evidence" value="ECO:0007669"/>
    <property type="project" value="TreeGrafter"/>
</dbReference>
<gene>
    <name evidence="2" type="ORF">TVY486_0303156</name>
</gene>
<dbReference type="InterPro" id="IPR012336">
    <property type="entry name" value="Thioredoxin-like_fold"/>
</dbReference>
<feature type="domain" description="Thioredoxin" evidence="1">
    <location>
        <begin position="1"/>
        <end position="181"/>
    </location>
</feature>
<dbReference type="PANTHER" id="PTHR46472">
    <property type="entry name" value="NUCLEOREDOXIN"/>
    <property type="match status" value="1"/>
</dbReference>
<dbReference type="SUPFAM" id="SSF52833">
    <property type="entry name" value="Thioredoxin-like"/>
    <property type="match status" value="1"/>
</dbReference>
<dbReference type="EMBL" id="HE573019">
    <property type="protein sequence ID" value="CCC47134.1"/>
    <property type="molecule type" value="Genomic_DNA"/>
</dbReference>
<name>G0TT53_TRYVY</name>
<dbReference type="PROSITE" id="PS51352">
    <property type="entry name" value="THIOREDOXIN_2"/>
    <property type="match status" value="1"/>
</dbReference>
<evidence type="ECO:0000313" key="2">
    <source>
        <dbReference type="EMBL" id="CCC47134.1"/>
    </source>
</evidence>
<dbReference type="AlphaFoldDB" id="G0TT53"/>
<protein>
    <submittedName>
        <fullName evidence="2">Putative tryparedoxin</fullName>
    </submittedName>
</protein>
<dbReference type="GO" id="GO:0004791">
    <property type="term" value="F:thioredoxin-disulfide reductase (NADPH) activity"/>
    <property type="evidence" value="ECO:0007669"/>
    <property type="project" value="TreeGrafter"/>
</dbReference>
<dbReference type="InterPro" id="IPR036249">
    <property type="entry name" value="Thioredoxin-like_sf"/>
</dbReference>
<evidence type="ECO:0000259" key="1">
    <source>
        <dbReference type="PROSITE" id="PS51352"/>
    </source>
</evidence>
<dbReference type="InterPro" id="IPR017937">
    <property type="entry name" value="Thioredoxin_CS"/>
</dbReference>
<dbReference type="InterPro" id="IPR013766">
    <property type="entry name" value="Thioredoxin_domain"/>
</dbReference>
<proteinExistence type="predicted"/>
<dbReference type="VEuPathDB" id="TriTrypDB:TvY486_0303156"/>
<dbReference type="PANTHER" id="PTHR46472:SF1">
    <property type="entry name" value="NUCLEOREDOXIN"/>
    <property type="match status" value="1"/>
</dbReference>
<sequence>MSVLKELFGSSAPRLLCQDGTIVPASAALSNKRYVMLYISASWCPPCRSFTPKLAMFHERFNQQHSFEVVFVSGDRDEASMLAYYHNARHSGLSVSGAEGSHGNWFAVPYGEASKVYSHLVRCHNVWSIPTLLLFELETGKLVTPHARDHVIRNLHTAAGFPWEGVDPPAVSLQQVWKVVVVLIVLYLIHLVVAN</sequence>
<dbReference type="GO" id="GO:0031397">
    <property type="term" value="P:negative regulation of protein ubiquitination"/>
    <property type="evidence" value="ECO:0007669"/>
    <property type="project" value="TreeGrafter"/>
</dbReference>
<organism evidence="2">
    <name type="scientific">Trypanosoma vivax (strain Y486)</name>
    <dbReference type="NCBI Taxonomy" id="1055687"/>
    <lineage>
        <taxon>Eukaryota</taxon>
        <taxon>Discoba</taxon>
        <taxon>Euglenozoa</taxon>
        <taxon>Kinetoplastea</taxon>
        <taxon>Metakinetoplastina</taxon>
        <taxon>Trypanosomatida</taxon>
        <taxon>Trypanosomatidae</taxon>
        <taxon>Trypanosoma</taxon>
        <taxon>Duttonella</taxon>
    </lineage>
</organism>
<accession>G0TT53</accession>
<dbReference type="Pfam" id="PF13905">
    <property type="entry name" value="Thioredoxin_8"/>
    <property type="match status" value="1"/>
</dbReference>
<reference evidence="2" key="1">
    <citation type="journal article" date="2012" name="Proc. Natl. Acad. Sci. U.S.A.">
        <title>Antigenic diversity is generated by distinct evolutionary mechanisms in African trypanosome species.</title>
        <authorList>
            <person name="Jackson A.P."/>
            <person name="Berry A."/>
            <person name="Aslett M."/>
            <person name="Allison H.C."/>
            <person name="Burton P."/>
            <person name="Vavrova-Anderson J."/>
            <person name="Brown R."/>
            <person name="Browne H."/>
            <person name="Corton N."/>
            <person name="Hauser H."/>
            <person name="Gamble J."/>
            <person name="Gilderthorp R."/>
            <person name="Marcello L."/>
            <person name="McQuillan J."/>
            <person name="Otto T.D."/>
            <person name="Quail M.A."/>
            <person name="Sanders M.J."/>
            <person name="van Tonder A."/>
            <person name="Ginger M.L."/>
            <person name="Field M.C."/>
            <person name="Barry J.D."/>
            <person name="Hertz-Fowler C."/>
            <person name="Berriman M."/>
        </authorList>
    </citation>
    <scope>NUCLEOTIDE SEQUENCE</scope>
    <source>
        <strain evidence="2">Y486</strain>
    </source>
</reference>